<feature type="transmembrane region" description="Helical" evidence="6">
    <location>
        <begin position="245"/>
        <end position="263"/>
    </location>
</feature>
<comment type="caution">
    <text evidence="7">The sequence shown here is derived from an EMBL/GenBank/DDBJ whole genome shotgun (WGS) entry which is preliminary data.</text>
</comment>
<evidence type="ECO:0000256" key="5">
    <source>
        <dbReference type="ARBA" id="ARBA00023136"/>
    </source>
</evidence>
<evidence type="ECO:0000313" key="7">
    <source>
        <dbReference type="EMBL" id="NNF06342.1"/>
    </source>
</evidence>
<evidence type="ECO:0000256" key="1">
    <source>
        <dbReference type="ARBA" id="ARBA00004141"/>
    </source>
</evidence>
<feature type="transmembrane region" description="Helical" evidence="6">
    <location>
        <begin position="174"/>
        <end position="192"/>
    </location>
</feature>
<accession>A0A7Y2E8E5</accession>
<dbReference type="GO" id="GO:0005315">
    <property type="term" value="F:phosphate transmembrane transporter activity"/>
    <property type="evidence" value="ECO:0007669"/>
    <property type="project" value="InterPro"/>
</dbReference>
<organism evidence="7 8">
    <name type="scientific">Eiseniibacteriota bacterium</name>
    <dbReference type="NCBI Taxonomy" id="2212470"/>
    <lineage>
        <taxon>Bacteria</taxon>
        <taxon>Candidatus Eiseniibacteriota</taxon>
    </lineage>
</organism>
<sequence length="443" mass="47828">MNTSERAPEAISPPADKLKLREILVFFLPLAATSTMMSVSVPIIHAGLTRFPDAKLNLAAFSLAFVLGIFLESPVFALQQATIAWYSGRGKYRHLLGFATLVGTIVLTYQVAIAFSPLVMWFLQDLLGAEAYIAERAVDAVRIAVVFPFLIALRSAMQSILISRRNTSAVGWGTLFRLIALGLSVFFLAPRLPVNPPAAAMVCLALAVCVEMVYVVFALRRTPEVDFGRSPAHSAGETLRGRWRFIAPMMVMMALGTSTNLIISGFVGRTPDPETGLAAFGVIGSLVWFLASPFLRYSSATIALGASRETRRVLAAFVWKAVGVLCLLLALLHFTPIWWWLLQDVQGLTPELAQKVRLPLILLTMQPLVAAFLAYHQGVLTRAAKTGIIGMGGVLRVVSIVAAGYLGLAMGIDGALLGGILLGLAFASELLVLMLLNPDRHQA</sequence>
<feature type="transmembrane region" description="Helical" evidence="6">
    <location>
        <begin position="414"/>
        <end position="436"/>
    </location>
</feature>
<evidence type="ECO:0000256" key="2">
    <source>
        <dbReference type="ARBA" id="ARBA00022448"/>
    </source>
</evidence>
<evidence type="ECO:0000256" key="3">
    <source>
        <dbReference type="ARBA" id="ARBA00022692"/>
    </source>
</evidence>
<feature type="transmembrane region" description="Helical" evidence="6">
    <location>
        <begin position="143"/>
        <end position="162"/>
    </location>
</feature>
<name>A0A7Y2E8E5_UNCEI</name>
<dbReference type="Proteomes" id="UP000547674">
    <property type="component" value="Unassembled WGS sequence"/>
</dbReference>
<keyword evidence="4 6" id="KW-1133">Transmembrane helix</keyword>
<feature type="transmembrane region" description="Helical" evidence="6">
    <location>
        <begin position="23"/>
        <end position="44"/>
    </location>
</feature>
<dbReference type="PANTHER" id="PTHR28384">
    <property type="entry name" value="PROGRESSIVE ANKYLOSIS PROTEIN HOMOLOG"/>
    <property type="match status" value="1"/>
</dbReference>
<keyword evidence="3 6" id="KW-0812">Transmembrane</keyword>
<feature type="transmembrane region" description="Helical" evidence="6">
    <location>
        <begin position="356"/>
        <end position="375"/>
    </location>
</feature>
<evidence type="ECO:0008006" key="9">
    <source>
        <dbReference type="Google" id="ProtNLM"/>
    </source>
</evidence>
<feature type="transmembrane region" description="Helical" evidence="6">
    <location>
        <begin position="275"/>
        <end position="295"/>
    </location>
</feature>
<protein>
    <recommendedName>
        <fullName evidence="9">Na+-driven multidrug efflux pump</fullName>
    </recommendedName>
</protein>
<dbReference type="PANTHER" id="PTHR28384:SF1">
    <property type="entry name" value="PROGRESSIVE ANKYLOSIS PROTEIN HOMOLOG"/>
    <property type="match status" value="1"/>
</dbReference>
<reference evidence="7 8" key="1">
    <citation type="submission" date="2020-03" db="EMBL/GenBank/DDBJ databases">
        <title>Metabolic flexibility allows generalist bacteria to become dominant in a frequently disturbed ecosystem.</title>
        <authorList>
            <person name="Chen Y.-J."/>
            <person name="Leung P.M."/>
            <person name="Bay S.K."/>
            <person name="Hugenholtz P."/>
            <person name="Kessler A.J."/>
            <person name="Shelley G."/>
            <person name="Waite D.W."/>
            <person name="Cook P.L."/>
            <person name="Greening C."/>
        </authorList>
    </citation>
    <scope>NUCLEOTIDE SEQUENCE [LARGE SCALE GENOMIC DNA]</scope>
    <source>
        <strain evidence="7">SS_bin_28</strain>
    </source>
</reference>
<evidence type="ECO:0000256" key="4">
    <source>
        <dbReference type="ARBA" id="ARBA00022989"/>
    </source>
</evidence>
<feature type="transmembrane region" description="Helical" evidence="6">
    <location>
        <begin position="387"/>
        <end position="408"/>
    </location>
</feature>
<proteinExistence type="predicted"/>
<dbReference type="AlphaFoldDB" id="A0A7Y2E8E5"/>
<feature type="transmembrane region" description="Helical" evidence="6">
    <location>
        <begin position="98"/>
        <end position="123"/>
    </location>
</feature>
<comment type="subcellular location">
    <subcellularLocation>
        <location evidence="1">Membrane</location>
        <topology evidence="1">Multi-pass membrane protein</topology>
    </subcellularLocation>
</comment>
<evidence type="ECO:0000256" key="6">
    <source>
        <dbReference type="SAM" id="Phobius"/>
    </source>
</evidence>
<feature type="transmembrane region" description="Helical" evidence="6">
    <location>
        <begin position="316"/>
        <end position="341"/>
    </location>
</feature>
<feature type="transmembrane region" description="Helical" evidence="6">
    <location>
        <begin position="56"/>
        <end position="78"/>
    </location>
</feature>
<dbReference type="EMBL" id="JABDJR010000236">
    <property type="protein sequence ID" value="NNF06342.1"/>
    <property type="molecule type" value="Genomic_DNA"/>
</dbReference>
<keyword evidence="5 6" id="KW-0472">Membrane</keyword>
<dbReference type="Pfam" id="PF07260">
    <property type="entry name" value="ANKH"/>
    <property type="match status" value="1"/>
</dbReference>
<gene>
    <name evidence="7" type="ORF">HKN21_06250</name>
</gene>
<feature type="transmembrane region" description="Helical" evidence="6">
    <location>
        <begin position="198"/>
        <end position="219"/>
    </location>
</feature>
<dbReference type="GO" id="GO:0035435">
    <property type="term" value="P:phosphate ion transmembrane transport"/>
    <property type="evidence" value="ECO:0007669"/>
    <property type="project" value="InterPro"/>
</dbReference>
<dbReference type="InterPro" id="IPR009887">
    <property type="entry name" value="ANKH"/>
</dbReference>
<dbReference type="GO" id="GO:0030504">
    <property type="term" value="F:inorganic diphosphate transmembrane transporter activity"/>
    <property type="evidence" value="ECO:0007669"/>
    <property type="project" value="TreeGrafter"/>
</dbReference>
<keyword evidence="2" id="KW-0813">Transport</keyword>
<evidence type="ECO:0000313" key="8">
    <source>
        <dbReference type="Proteomes" id="UP000547674"/>
    </source>
</evidence>
<dbReference type="GO" id="GO:0005886">
    <property type="term" value="C:plasma membrane"/>
    <property type="evidence" value="ECO:0007669"/>
    <property type="project" value="TreeGrafter"/>
</dbReference>